<dbReference type="Proteomes" id="UP000578531">
    <property type="component" value="Unassembled WGS sequence"/>
</dbReference>
<sequence length="66" mass="6749">MHDGLAGLSTLDATGNAVTLESWDLVSGSTDCLGGGGVFGSAQDFLALMKAVLVDGSKLLKEKSYE</sequence>
<reference evidence="1 2" key="1">
    <citation type="journal article" date="2020" name="Genomics">
        <title>Complete, high-quality genomes from long-read metagenomic sequencing of two wolf lichen thalli reveals enigmatic genome architecture.</title>
        <authorList>
            <person name="McKenzie S.K."/>
            <person name="Walston R.F."/>
            <person name="Allen J.L."/>
        </authorList>
    </citation>
    <scope>NUCLEOTIDE SEQUENCE [LARGE SCALE GENOMIC DNA]</scope>
    <source>
        <strain evidence="1">WasteWater2</strain>
    </source>
</reference>
<dbReference type="OrthoDB" id="428260at2759"/>
<dbReference type="InterPro" id="IPR012338">
    <property type="entry name" value="Beta-lactam/transpept-like"/>
</dbReference>
<dbReference type="AlphaFoldDB" id="A0A8H6FVN8"/>
<dbReference type="RefSeq" id="XP_037165013.1">
    <property type="nucleotide sequence ID" value="XM_037308239.1"/>
</dbReference>
<accession>A0A8H6FVN8</accession>
<organism evidence="1 2">
    <name type="scientific">Letharia columbiana</name>
    <dbReference type="NCBI Taxonomy" id="112416"/>
    <lineage>
        <taxon>Eukaryota</taxon>
        <taxon>Fungi</taxon>
        <taxon>Dikarya</taxon>
        <taxon>Ascomycota</taxon>
        <taxon>Pezizomycotina</taxon>
        <taxon>Lecanoromycetes</taxon>
        <taxon>OSLEUM clade</taxon>
        <taxon>Lecanoromycetidae</taxon>
        <taxon>Lecanorales</taxon>
        <taxon>Lecanorineae</taxon>
        <taxon>Parmeliaceae</taxon>
        <taxon>Letharia</taxon>
    </lineage>
</organism>
<comment type="caution">
    <text evidence="1">The sequence shown here is derived from an EMBL/GenBank/DDBJ whole genome shotgun (WGS) entry which is preliminary data.</text>
</comment>
<protein>
    <submittedName>
        <fullName evidence="1">Uncharacterized protein</fullName>
    </submittedName>
</protein>
<proteinExistence type="predicted"/>
<dbReference type="EMBL" id="JACCJC010000024">
    <property type="protein sequence ID" value="KAF6235645.1"/>
    <property type="molecule type" value="Genomic_DNA"/>
</dbReference>
<keyword evidence="2" id="KW-1185">Reference proteome</keyword>
<dbReference type="Gene3D" id="3.40.710.10">
    <property type="entry name" value="DD-peptidase/beta-lactamase superfamily"/>
    <property type="match status" value="1"/>
</dbReference>
<gene>
    <name evidence="1" type="ORF">HO173_006328</name>
</gene>
<name>A0A8H6FVN8_9LECA</name>
<evidence type="ECO:0000313" key="2">
    <source>
        <dbReference type="Proteomes" id="UP000578531"/>
    </source>
</evidence>
<dbReference type="GeneID" id="59287989"/>
<evidence type="ECO:0000313" key="1">
    <source>
        <dbReference type="EMBL" id="KAF6235645.1"/>
    </source>
</evidence>